<evidence type="ECO:0000313" key="3">
    <source>
        <dbReference type="Proteomes" id="UP000008793"/>
    </source>
</evidence>
<keyword evidence="2" id="KW-0808">Transferase</keyword>
<feature type="domain" description="N-acetyltransferase" evidence="1">
    <location>
        <begin position="1"/>
        <end position="140"/>
    </location>
</feature>
<dbReference type="CDD" id="cd04301">
    <property type="entry name" value="NAT_SF"/>
    <property type="match status" value="1"/>
</dbReference>
<dbReference type="SUPFAM" id="SSF55729">
    <property type="entry name" value="Acyl-CoA N-acyltransferases (Nat)"/>
    <property type="match status" value="1"/>
</dbReference>
<organism evidence="3">
    <name type="scientific">Erwinia billingiae (strain Eb661)</name>
    <dbReference type="NCBI Taxonomy" id="634500"/>
    <lineage>
        <taxon>Bacteria</taxon>
        <taxon>Pseudomonadati</taxon>
        <taxon>Pseudomonadota</taxon>
        <taxon>Gammaproteobacteria</taxon>
        <taxon>Enterobacterales</taxon>
        <taxon>Erwiniaceae</taxon>
        <taxon>Erwinia</taxon>
    </lineage>
</organism>
<dbReference type="Gene3D" id="3.40.630.30">
    <property type="match status" value="1"/>
</dbReference>
<reference evidence="2 3" key="1">
    <citation type="journal article" date="2010" name="BMC Genomics">
        <title>Genome comparison of the epiphytic bacteria Erwinia billingiae and E. tasmaniensis with the pear pathogen E. pyrifoliae.</title>
        <authorList>
            <person name="Kube M."/>
            <person name="Migdoll A.M."/>
            <person name="Gehring I."/>
            <person name="Heitmann K."/>
            <person name="Mayer Y."/>
            <person name="Kuhl H."/>
            <person name="Knaust F."/>
            <person name="Geider K."/>
            <person name="Reinhardt R."/>
        </authorList>
    </citation>
    <scope>NUCLEOTIDE SEQUENCE [LARGE SCALE GENOMIC DNA]</scope>
    <source>
        <strain evidence="2 3">Eb661</strain>
    </source>
</reference>
<dbReference type="Proteomes" id="UP000008793">
    <property type="component" value="Chromosome"/>
</dbReference>
<evidence type="ECO:0000259" key="1">
    <source>
        <dbReference type="PROSITE" id="PS51186"/>
    </source>
</evidence>
<dbReference type="EMBL" id="FP236843">
    <property type="protein sequence ID" value="CAX59635.1"/>
    <property type="molecule type" value="Genomic_DNA"/>
</dbReference>
<dbReference type="GeneID" id="90512123"/>
<protein>
    <submittedName>
        <fullName evidence="2">Putative acetyltransferase</fullName>
    </submittedName>
</protein>
<keyword evidence="3" id="KW-1185">Reference proteome</keyword>
<dbReference type="KEGG" id="ebi:EbC_21040"/>
<dbReference type="STRING" id="634500.EbC_21040"/>
<dbReference type="PROSITE" id="PS51186">
    <property type="entry name" value="GNAT"/>
    <property type="match status" value="1"/>
</dbReference>
<sequence>MKLTVSHKITDKDREELLDGLRAYNRQFFSNSQWHEVGIYRHDSEGKMTGGLIATKRGPWLCIDYLWVSESSRGSGLGSELMQAAEQEALTLGCLHVQVDTMSFQALPFYQKLGYALKMSLPDFPERGMQRHYLTKEDLAD</sequence>
<dbReference type="AlphaFoldDB" id="D8MS28"/>
<name>D8MS28_ERWBE</name>
<dbReference type="InterPro" id="IPR000182">
    <property type="entry name" value="GNAT_dom"/>
</dbReference>
<dbReference type="Pfam" id="PF00583">
    <property type="entry name" value="Acetyltransf_1"/>
    <property type="match status" value="1"/>
</dbReference>
<dbReference type="HOGENOM" id="CLU_115862_2_0_6"/>
<accession>D8MS28</accession>
<gene>
    <name evidence="2" type="ordered locus">EbC_21040</name>
</gene>
<evidence type="ECO:0000313" key="2">
    <source>
        <dbReference type="EMBL" id="CAX59635.1"/>
    </source>
</evidence>
<dbReference type="GO" id="GO:0016747">
    <property type="term" value="F:acyltransferase activity, transferring groups other than amino-acyl groups"/>
    <property type="evidence" value="ECO:0007669"/>
    <property type="project" value="InterPro"/>
</dbReference>
<proteinExistence type="predicted"/>
<dbReference type="InterPro" id="IPR016181">
    <property type="entry name" value="Acyl_CoA_acyltransferase"/>
</dbReference>
<dbReference type="eggNOG" id="COG0456">
    <property type="taxonomic scope" value="Bacteria"/>
</dbReference>
<dbReference type="RefSeq" id="WP_013202125.1">
    <property type="nucleotide sequence ID" value="NC_014306.1"/>
</dbReference>